<evidence type="ECO:0000313" key="1">
    <source>
        <dbReference type="EMBL" id="GIF23335.1"/>
    </source>
</evidence>
<proteinExistence type="predicted"/>
<dbReference type="Gene3D" id="3.40.109.10">
    <property type="entry name" value="NADH Oxidase"/>
    <property type="match status" value="1"/>
</dbReference>
<dbReference type="EMBL" id="BOMY01000039">
    <property type="protein sequence ID" value="GIF23335.1"/>
    <property type="molecule type" value="Genomic_DNA"/>
</dbReference>
<dbReference type="Proteomes" id="UP000623608">
    <property type="component" value="Unassembled WGS sequence"/>
</dbReference>
<dbReference type="PANTHER" id="PTHR23026:SF123">
    <property type="entry name" value="NAD(P)H NITROREDUCTASE RV3131-RELATED"/>
    <property type="match status" value="1"/>
</dbReference>
<gene>
    <name evidence="1" type="ORF">Ate02nite_60650</name>
</gene>
<dbReference type="AlphaFoldDB" id="A0A919NQR9"/>
<protein>
    <submittedName>
        <fullName evidence="1">NAD(P)H nitroreductase</fullName>
    </submittedName>
</protein>
<evidence type="ECO:0000313" key="2">
    <source>
        <dbReference type="Proteomes" id="UP000623608"/>
    </source>
</evidence>
<dbReference type="PANTHER" id="PTHR23026">
    <property type="entry name" value="NADPH NITROREDUCTASE"/>
    <property type="match status" value="1"/>
</dbReference>
<dbReference type="InterPro" id="IPR000415">
    <property type="entry name" value="Nitroreductase-like"/>
</dbReference>
<dbReference type="InterPro" id="IPR050627">
    <property type="entry name" value="Nitroreductase/BluB"/>
</dbReference>
<accession>A0A919NQR9</accession>
<dbReference type="NCBIfam" id="NF047509">
    <property type="entry name" value="Rv3131_FMN_oxido"/>
    <property type="match status" value="1"/>
</dbReference>
<dbReference type="GO" id="GO:0016491">
    <property type="term" value="F:oxidoreductase activity"/>
    <property type="evidence" value="ECO:0007669"/>
    <property type="project" value="InterPro"/>
</dbReference>
<reference evidence="1" key="1">
    <citation type="submission" date="2021-01" db="EMBL/GenBank/DDBJ databases">
        <title>Whole genome shotgun sequence of Actinoplanes tereljensis NBRC 105297.</title>
        <authorList>
            <person name="Komaki H."/>
            <person name="Tamura T."/>
        </authorList>
    </citation>
    <scope>NUCLEOTIDE SEQUENCE</scope>
    <source>
        <strain evidence="1">NBRC 105297</strain>
    </source>
</reference>
<organism evidence="1 2">
    <name type="scientific">Paractinoplanes tereljensis</name>
    <dbReference type="NCBI Taxonomy" id="571912"/>
    <lineage>
        <taxon>Bacteria</taxon>
        <taxon>Bacillati</taxon>
        <taxon>Actinomycetota</taxon>
        <taxon>Actinomycetes</taxon>
        <taxon>Micromonosporales</taxon>
        <taxon>Micromonosporaceae</taxon>
        <taxon>Paractinoplanes</taxon>
    </lineage>
</organism>
<name>A0A919NQR9_9ACTN</name>
<keyword evidence="2" id="KW-1185">Reference proteome</keyword>
<dbReference type="RefSeq" id="WP_203811236.1">
    <property type="nucleotide sequence ID" value="NZ_BOMY01000039.1"/>
</dbReference>
<comment type="caution">
    <text evidence="1">The sequence shown here is derived from an EMBL/GenBank/DDBJ whole genome shotgun (WGS) entry which is preliminary data.</text>
</comment>
<dbReference type="SUPFAM" id="SSF55469">
    <property type="entry name" value="FMN-dependent nitroreductase-like"/>
    <property type="match status" value="1"/>
</dbReference>
<sequence length="334" mass="36174">MNSPGGPVTRSAARAAFESAARVSLRAPSVFNTQPWRWHIRGDVMRLWSDPERRLGVTDAEGRLLLLSCGGALHHARMAFGAQGWQTEIDRLPDERQPDLLATVRVVGHGPPDPSAARLAGAISRRRTDRRAFGERQVPQALLTLLAEQVEAEGARLCQVPDARVPELAVAVEEAADVEYFSPAHRNELTRWTHRPAWTGDGVPPGTAVEPAHRRVPARNLLPSGSPGLLAGVGEDEGAVYVIVHGSSGHPFDLLRAGEAMSALLLVATAEGVSTAPISEAVEVAWPRELLRRLLPDGQGEPYLIVRLGYADSGDLPPVSPRREPRETIQIDAW</sequence>